<name>A0A814CWI5_ADIRI</name>
<reference evidence="2" key="1">
    <citation type="submission" date="2021-02" db="EMBL/GenBank/DDBJ databases">
        <authorList>
            <person name="Nowell W R."/>
        </authorList>
    </citation>
    <scope>NUCLEOTIDE SEQUENCE</scope>
</reference>
<protein>
    <submittedName>
        <fullName evidence="2">Uncharacterized protein</fullName>
    </submittedName>
</protein>
<gene>
    <name evidence="2" type="ORF">XAT740_LOCUS10439</name>
</gene>
<sequence length="631" mass="69501">MAGQGILIIIIPNDLNTEQQQTFDAVQIVKDPSNLPIQTTVPESEHSKEFPCAACGSSLTSRFRAHLCPKLNLIDAIWILSEDHEHFFITCFAELGQHSDYILEELRLAEIGIRPGSKVFILPLSCALGIHGLTSTTPAIVEINDPGKELEIGNESQPLTSDDQELHERLGTNQSDFRRSIRARLTVLQVVNAIRGQTLFSFDFLLLTILASIIALLGLLEDNSVILVASMLVSPLMGPILGIVFGLCIGDSRLWKVGLKTEAIGLFVAILTGFVVGLCTTWSETRWGSSDSFPTHEMRSRGDIRRLWAGALVALPSGAGAALSVLGGNIGSLVGVAISASLLPPAVNAGLLSSYAFLSALIPAIGEESTTFEPHKKIDALTAAAKNCTKFVGNDYKPIYSCHMATETGLLGICSFVLTMTNIICIIVVSMVILRIKEVVPIVRDDEIAQFWHDDVRIVRGQNKTSQRRDVTGLVNIWKEMTGTNPSALPIGDNQQEAKVDTKTTEHHKLFRHRNKSQITLARKLRNLEEFADAYNLNLSSSDDTSLKSERARKNVQRMANDILATIDETNQVNLGSFVTQFGRSATRSRIQTFYQELIDVMPSQWKEIFEQQQQQQQASAHKHHQTLVFP</sequence>
<dbReference type="PANTHER" id="PTHR20992">
    <property type="entry name" value="AT15442P-RELATED"/>
    <property type="match status" value="1"/>
</dbReference>
<evidence type="ECO:0000313" key="2">
    <source>
        <dbReference type="EMBL" id="CAF0946887.1"/>
    </source>
</evidence>
<keyword evidence="1" id="KW-0472">Membrane</keyword>
<feature type="transmembrane region" description="Helical" evidence="1">
    <location>
        <begin position="226"/>
        <end position="250"/>
    </location>
</feature>
<dbReference type="Pfam" id="PF04087">
    <property type="entry name" value="DUF389"/>
    <property type="match status" value="1"/>
</dbReference>
<keyword evidence="1" id="KW-0812">Transmembrane</keyword>
<proteinExistence type="predicted"/>
<feature type="transmembrane region" description="Helical" evidence="1">
    <location>
        <begin position="199"/>
        <end position="220"/>
    </location>
</feature>
<keyword evidence="1" id="KW-1133">Transmembrane helix</keyword>
<comment type="caution">
    <text evidence="2">The sequence shown here is derived from an EMBL/GenBank/DDBJ whole genome shotgun (WGS) entry which is preliminary data.</text>
</comment>
<dbReference type="Proteomes" id="UP000663828">
    <property type="component" value="Unassembled WGS sequence"/>
</dbReference>
<feature type="transmembrane region" description="Helical" evidence="1">
    <location>
        <begin position="262"/>
        <end position="283"/>
    </location>
</feature>
<keyword evidence="3" id="KW-1185">Reference proteome</keyword>
<evidence type="ECO:0000313" key="3">
    <source>
        <dbReference type="Proteomes" id="UP000663828"/>
    </source>
</evidence>
<organism evidence="2 3">
    <name type="scientific">Adineta ricciae</name>
    <name type="common">Rotifer</name>
    <dbReference type="NCBI Taxonomy" id="249248"/>
    <lineage>
        <taxon>Eukaryota</taxon>
        <taxon>Metazoa</taxon>
        <taxon>Spiralia</taxon>
        <taxon>Gnathifera</taxon>
        <taxon>Rotifera</taxon>
        <taxon>Eurotatoria</taxon>
        <taxon>Bdelloidea</taxon>
        <taxon>Adinetida</taxon>
        <taxon>Adinetidae</taxon>
        <taxon>Adineta</taxon>
    </lineage>
</organism>
<accession>A0A814CWI5</accession>
<dbReference type="AlphaFoldDB" id="A0A814CWI5"/>
<evidence type="ECO:0000256" key="1">
    <source>
        <dbReference type="SAM" id="Phobius"/>
    </source>
</evidence>
<dbReference type="EMBL" id="CAJNOR010000556">
    <property type="protein sequence ID" value="CAF0946887.1"/>
    <property type="molecule type" value="Genomic_DNA"/>
</dbReference>
<feature type="transmembrane region" description="Helical" evidence="1">
    <location>
        <begin position="333"/>
        <end position="358"/>
    </location>
</feature>
<dbReference type="PANTHER" id="PTHR20992:SF9">
    <property type="entry name" value="AT15442P-RELATED"/>
    <property type="match status" value="1"/>
</dbReference>
<feature type="transmembrane region" description="Helical" evidence="1">
    <location>
        <begin position="410"/>
        <end position="434"/>
    </location>
</feature>
<dbReference type="InterPro" id="IPR005240">
    <property type="entry name" value="DUF389"/>
</dbReference>
<feature type="transmembrane region" description="Helical" evidence="1">
    <location>
        <begin position="307"/>
        <end position="326"/>
    </location>
</feature>